<sequence>MRNETNGLNFNLANKEAGVVCVGEDTEATPLRAIGSGAELELASRSASQKLQPQLQFQVQAIEAIPTSHQQNSSPPSAASQYLSSTSTIPRLSSSSVESKLPKKSSSASRPKEPRFRTITDETNIESIFRSVPLPDSDENDEDYVEGRVFAKFGRLRKASISGGSLASISSLGSSKKKEKIRIDDSATTTTISTTTTTATAKNTFLHQNIKSDASLSNAIGFSSPVTSSSIGRTKDTPSRWSDDSLNKLEVVVAEGISRAKNSDRSHHEHAAHFRMEIDEDNETSTPSRNQKPPPAPLSTIVTTVTSANGAVFNRRLLSEESVALLSTNKSKGLKVERNQQQEQQQQQQQMKNNSRRSKNSNAEKVARGDCIMIANKAIPYNAINNTDRSGRTPLFKVSGSGDLEAVTALIRAGADVNAKDNAGWSPLHEACIEGQLEVCTQLIRYGADINALGFDNQTPLHDAAAANHYEVVELLLSHGASLAATNKEGDTPLDTAGDDTMLQLLQLWKRMTAKVVEVDENGLTLLHHYAIKGDAKGVRRALKYGAEVDFACNAGWTPLHEGVSKGAVEIVEVLCQYGANVNAVASSGTSGLLVSGITPLMDAAAVCCSNAVRILLEFGANAEFADSSGKRAIDYVPVGTADVAANLDIEEVIKLLKAPPISEKDLRKPDFIKTKHGSVQMMSDIRDQASAMLEENEADLSKDSKFRSNRKPSISSDTSHSTNLNGSLGSRGANISVSATTAAAVGLGGPNAFSWGGLDVREREGPFVSSREERKFNALLRTLGAKETGGFERELLSSAGANYRQELEHQQQQQQPVRTKTGTKTKKSDGTYDEVNGPRKPGRKPKIAVSDGDGDNGGWRVKSGIVGGGGNKKKYSTSSGKRVSGDRDSDDANTGGKMKRAKHEESNEESSNDSEEERQQVEKEASVKRIRDLSDEEARNYEMKSVSSIRKKQAVETKANEVMERSHLKVEKLSPDSKTMPSGKKSLHESSSLVFDDEFIFVSKSQLGSRRPHGFAPKQNLKSNSSAEFVAPPRSSIKLPDTRTQLPSSSNTNAQPKKAPTNVSSVQHHPSLTHISSTYSSASASASTSTSATRSAPSNANQQVHSSPTKKKTKKKNGFLVGTSGYQKAGDKPPNTPSQPLLFVTNPDPEKGVNIKPVESVEAVTLEHNIPKTVTLPIKRRKCLPIYRINLPAPQPTAAALTIPKKAFRVPSLSSSSAAPASANMKPYFVDLQIAFYLGRQSGRDVLEMFPGMCSDNLNTGNTARVATRAQKELLSASPVGEVCLGALIERRKESLGSAADSSDDDILAQSRWIKWYERGGRRSMRLEDVDVQFLDADQVLREIKSMQQKEKPHFEANDDVEEGNGIFEVVDLDLENFVNIAGNGNSGSEMKTAVTEKWAENTTTAVAATGVNSAFGFDAGTFDNEQLKSDKPHATPSLTLKTVHKFKKFGLATTAVGLEME</sequence>
<dbReference type="SMART" id="SM00248">
    <property type="entry name" value="ANK"/>
    <property type="match status" value="6"/>
</dbReference>
<feature type="region of interest" description="Disordered" evidence="2">
    <location>
        <begin position="695"/>
        <end position="729"/>
    </location>
</feature>
<dbReference type="EMBL" id="JADGJH010001988">
    <property type="protein sequence ID" value="KAJ3105730.1"/>
    <property type="molecule type" value="Genomic_DNA"/>
</dbReference>
<feature type="region of interest" description="Disordered" evidence="2">
    <location>
        <begin position="806"/>
        <end position="990"/>
    </location>
</feature>
<feature type="compositionally biased region" description="Polar residues" evidence="2">
    <location>
        <begin position="1043"/>
        <end position="1070"/>
    </location>
</feature>
<dbReference type="SUPFAM" id="SSF48403">
    <property type="entry name" value="Ankyrin repeat"/>
    <property type="match status" value="1"/>
</dbReference>
<proteinExistence type="predicted"/>
<feature type="repeat" description="ANK" evidence="1">
    <location>
        <begin position="390"/>
        <end position="422"/>
    </location>
</feature>
<feature type="compositionally biased region" description="Basic and acidic residues" evidence="2">
    <location>
        <begin position="110"/>
        <end position="120"/>
    </location>
</feature>
<evidence type="ECO:0000313" key="3">
    <source>
        <dbReference type="EMBL" id="KAJ3105730.1"/>
    </source>
</evidence>
<dbReference type="PROSITE" id="PS50297">
    <property type="entry name" value="ANK_REP_REGION"/>
    <property type="match status" value="4"/>
</dbReference>
<evidence type="ECO:0000256" key="1">
    <source>
        <dbReference type="PROSITE-ProRule" id="PRU00023"/>
    </source>
</evidence>
<feature type="repeat" description="ANK" evidence="1">
    <location>
        <begin position="423"/>
        <end position="455"/>
    </location>
</feature>
<dbReference type="PANTHER" id="PTHR24149">
    <property type="entry name" value="ANKYRIN REPEAT DOMAIN-CONTAINING PROTEIN 12"/>
    <property type="match status" value="1"/>
</dbReference>
<dbReference type="InterPro" id="IPR036770">
    <property type="entry name" value="Ankyrin_rpt-contain_sf"/>
</dbReference>
<dbReference type="PANTHER" id="PTHR24149:SF14">
    <property type="entry name" value="ANKYRIN REPEAT DOMAIN 12"/>
    <property type="match status" value="1"/>
</dbReference>
<dbReference type="PRINTS" id="PR01415">
    <property type="entry name" value="ANKYRIN"/>
</dbReference>
<evidence type="ECO:0000256" key="2">
    <source>
        <dbReference type="SAM" id="MobiDB-lite"/>
    </source>
</evidence>
<gene>
    <name evidence="3" type="ORF">HK100_003827</name>
</gene>
<feature type="region of interest" description="Disordered" evidence="2">
    <location>
        <begin position="1087"/>
        <end position="1141"/>
    </location>
</feature>
<feature type="compositionally biased region" description="Low complexity" evidence="2">
    <location>
        <begin position="1087"/>
        <end position="1099"/>
    </location>
</feature>
<dbReference type="InterPro" id="IPR002110">
    <property type="entry name" value="Ankyrin_rpt"/>
</dbReference>
<feature type="compositionally biased region" description="Polar residues" evidence="2">
    <location>
        <begin position="712"/>
        <end position="729"/>
    </location>
</feature>
<feature type="region of interest" description="Disordered" evidence="2">
    <location>
        <begin position="1007"/>
        <end position="1070"/>
    </location>
</feature>
<dbReference type="PROSITE" id="PS50088">
    <property type="entry name" value="ANK_REPEAT"/>
    <property type="match status" value="5"/>
</dbReference>
<feature type="repeat" description="ANK" evidence="1">
    <location>
        <begin position="596"/>
        <end position="628"/>
    </location>
</feature>
<name>A0AAD5SVT0_9FUNG</name>
<dbReference type="Proteomes" id="UP001211907">
    <property type="component" value="Unassembled WGS sequence"/>
</dbReference>
<feature type="compositionally biased region" description="Basic residues" evidence="2">
    <location>
        <begin position="1109"/>
        <end position="1118"/>
    </location>
</feature>
<dbReference type="InterPro" id="IPR053210">
    <property type="entry name" value="ANKRD12"/>
</dbReference>
<dbReference type="Pfam" id="PF00023">
    <property type="entry name" value="Ank"/>
    <property type="match status" value="1"/>
</dbReference>
<feature type="compositionally biased region" description="Low complexity" evidence="2">
    <location>
        <begin position="73"/>
        <end position="96"/>
    </location>
</feature>
<organism evidence="3 4">
    <name type="scientific">Physocladia obscura</name>
    <dbReference type="NCBI Taxonomy" id="109957"/>
    <lineage>
        <taxon>Eukaryota</taxon>
        <taxon>Fungi</taxon>
        <taxon>Fungi incertae sedis</taxon>
        <taxon>Chytridiomycota</taxon>
        <taxon>Chytridiomycota incertae sedis</taxon>
        <taxon>Chytridiomycetes</taxon>
        <taxon>Chytridiales</taxon>
        <taxon>Chytriomycetaceae</taxon>
        <taxon>Physocladia</taxon>
    </lineage>
</organism>
<reference evidence="3" key="1">
    <citation type="submission" date="2020-05" db="EMBL/GenBank/DDBJ databases">
        <title>Phylogenomic resolution of chytrid fungi.</title>
        <authorList>
            <person name="Stajich J.E."/>
            <person name="Amses K."/>
            <person name="Simmons R."/>
            <person name="Seto K."/>
            <person name="Myers J."/>
            <person name="Bonds A."/>
            <person name="Quandt C.A."/>
            <person name="Barry K."/>
            <person name="Liu P."/>
            <person name="Grigoriev I."/>
            <person name="Longcore J.E."/>
            <person name="James T.Y."/>
        </authorList>
    </citation>
    <scope>NUCLEOTIDE SEQUENCE</scope>
    <source>
        <strain evidence="3">JEL0513</strain>
    </source>
</reference>
<dbReference type="GO" id="GO:0005654">
    <property type="term" value="C:nucleoplasm"/>
    <property type="evidence" value="ECO:0007669"/>
    <property type="project" value="TreeGrafter"/>
</dbReference>
<feature type="compositionally biased region" description="Basic and acidic residues" evidence="2">
    <location>
        <begin position="954"/>
        <end position="976"/>
    </location>
</feature>
<keyword evidence="4" id="KW-1185">Reference proteome</keyword>
<feature type="repeat" description="ANK" evidence="1">
    <location>
        <begin position="456"/>
        <end position="488"/>
    </location>
</feature>
<feature type="compositionally biased region" description="Low complexity" evidence="2">
    <location>
        <begin position="341"/>
        <end position="353"/>
    </location>
</feature>
<keyword evidence="1" id="KW-0040">ANK repeat</keyword>
<dbReference type="Gene3D" id="1.25.40.20">
    <property type="entry name" value="Ankyrin repeat-containing domain"/>
    <property type="match status" value="2"/>
</dbReference>
<feature type="region of interest" description="Disordered" evidence="2">
    <location>
        <begin position="67"/>
        <end position="121"/>
    </location>
</feature>
<feature type="compositionally biased region" description="Low complexity" evidence="2">
    <location>
        <begin position="811"/>
        <end position="823"/>
    </location>
</feature>
<feature type="region of interest" description="Disordered" evidence="2">
    <location>
        <begin position="275"/>
        <end position="300"/>
    </location>
</feature>
<comment type="caution">
    <text evidence="3">The sequence shown here is derived from an EMBL/GenBank/DDBJ whole genome shotgun (WGS) entry which is preliminary data.</text>
</comment>
<feature type="compositionally biased region" description="Basic and acidic residues" evidence="2">
    <location>
        <begin position="918"/>
        <end position="943"/>
    </location>
</feature>
<feature type="compositionally biased region" description="Acidic residues" evidence="2">
    <location>
        <begin position="907"/>
        <end position="917"/>
    </location>
</feature>
<protein>
    <submittedName>
        <fullName evidence="3">Uncharacterized protein</fullName>
    </submittedName>
</protein>
<feature type="repeat" description="ANK" evidence="1">
    <location>
        <begin position="555"/>
        <end position="587"/>
    </location>
</feature>
<feature type="region of interest" description="Disordered" evidence="2">
    <location>
        <begin position="331"/>
        <end position="366"/>
    </location>
</feature>
<dbReference type="Pfam" id="PF12796">
    <property type="entry name" value="Ank_2"/>
    <property type="match status" value="2"/>
</dbReference>
<evidence type="ECO:0000313" key="4">
    <source>
        <dbReference type="Proteomes" id="UP001211907"/>
    </source>
</evidence>
<accession>A0AAD5SVT0</accession>